<gene>
    <name evidence="1" type="ORF">TH68_02015</name>
</gene>
<organism evidence="1 2">
    <name type="scientific">Candidatus Synechococcus spongiarum 142</name>
    <dbReference type="NCBI Taxonomy" id="1608213"/>
    <lineage>
        <taxon>Bacteria</taxon>
        <taxon>Bacillati</taxon>
        <taxon>Cyanobacteriota</taxon>
        <taxon>Cyanophyceae</taxon>
        <taxon>Synechococcales</taxon>
        <taxon>Synechococcaceae</taxon>
        <taxon>Synechococcus</taxon>
    </lineage>
</organism>
<dbReference type="Proteomes" id="UP000035054">
    <property type="component" value="Unassembled WGS sequence"/>
</dbReference>
<protein>
    <submittedName>
        <fullName evidence="1">Uncharacterized protein</fullName>
    </submittedName>
</protein>
<evidence type="ECO:0000313" key="1">
    <source>
        <dbReference type="EMBL" id="KKZ15138.1"/>
    </source>
</evidence>
<dbReference type="AlphaFoldDB" id="A0A6N3XC33"/>
<accession>A0A6N3XC33</accession>
<proteinExistence type="predicted"/>
<comment type="caution">
    <text evidence="1">The sequence shown here is derived from an EMBL/GenBank/DDBJ whole genome shotgun (WGS) entry which is preliminary data.</text>
</comment>
<reference evidence="1 2" key="1">
    <citation type="submission" date="2015-01" db="EMBL/GenBank/DDBJ databases">
        <title>Lifestyle Evolution in Cyanobacterial Symbionts of Sponges.</title>
        <authorList>
            <person name="Burgsdorf I."/>
            <person name="Slaby B.M."/>
            <person name="Handley K.M."/>
            <person name="Haber M."/>
            <person name="Blom J."/>
            <person name="Marshall C.W."/>
            <person name="Gilbert J.A."/>
            <person name="Hentschel U."/>
            <person name="Steindler L."/>
        </authorList>
    </citation>
    <scope>NUCLEOTIDE SEQUENCE [LARGE SCALE GENOMIC DNA]</scope>
    <source>
        <strain evidence="1">142</strain>
    </source>
</reference>
<sequence length="76" mass="8874">MRTGKLSIGEMLFIMVLFHGSAYKDFRAPRKIPVPPSRKTRLAQQARLTTRFLMAIGYSRETAVRFCEVPFQHFRL</sequence>
<dbReference type="EMBL" id="JXUO01000062">
    <property type="protein sequence ID" value="KKZ15138.1"/>
    <property type="molecule type" value="Genomic_DNA"/>
</dbReference>
<name>A0A6N3XC33_9SYNE</name>
<evidence type="ECO:0000313" key="2">
    <source>
        <dbReference type="Proteomes" id="UP000035054"/>
    </source>
</evidence>